<dbReference type="RefSeq" id="WP_154758262.1">
    <property type="nucleotide sequence ID" value="NZ_WMBA01000029.1"/>
</dbReference>
<reference evidence="1 2" key="1">
    <citation type="submission" date="2019-11" db="EMBL/GenBank/DDBJ databases">
        <title>Draft genome of Amycolatopsis RM579.</title>
        <authorList>
            <person name="Duangmal K."/>
            <person name="Mingma R."/>
        </authorList>
    </citation>
    <scope>NUCLEOTIDE SEQUENCE [LARGE SCALE GENOMIC DNA]</scope>
    <source>
        <strain evidence="1 2">RM579</strain>
    </source>
</reference>
<gene>
    <name evidence="1" type="ORF">GKO32_19230</name>
</gene>
<comment type="caution">
    <text evidence="1">The sequence shown here is derived from an EMBL/GenBank/DDBJ whole genome shotgun (WGS) entry which is preliminary data.</text>
</comment>
<sequence>MTDAASSDVLTNQVRELLKSVLRQADFPGSDELLRQASSVNVVGGPITMLDLLVSNTLPASAFADGPVPLSVWVSNAAGRLVGELLVWVGYGYLTGLEFAWWTDDPPDRLPTLDHLRVIRK</sequence>
<protein>
    <submittedName>
        <fullName evidence="1">Uncharacterized protein</fullName>
    </submittedName>
</protein>
<dbReference type="Proteomes" id="UP000440096">
    <property type="component" value="Unassembled WGS sequence"/>
</dbReference>
<dbReference type="AlphaFoldDB" id="A0A6N7Z5U5"/>
<proteinExistence type="predicted"/>
<evidence type="ECO:0000313" key="2">
    <source>
        <dbReference type="Proteomes" id="UP000440096"/>
    </source>
</evidence>
<evidence type="ECO:0000313" key="1">
    <source>
        <dbReference type="EMBL" id="MTD56094.1"/>
    </source>
</evidence>
<accession>A0A6N7Z5U5</accession>
<organism evidence="1 2">
    <name type="scientific">Amycolatopsis pithecellobii</name>
    <dbReference type="NCBI Taxonomy" id="664692"/>
    <lineage>
        <taxon>Bacteria</taxon>
        <taxon>Bacillati</taxon>
        <taxon>Actinomycetota</taxon>
        <taxon>Actinomycetes</taxon>
        <taxon>Pseudonocardiales</taxon>
        <taxon>Pseudonocardiaceae</taxon>
        <taxon>Amycolatopsis</taxon>
    </lineage>
</organism>
<dbReference type="EMBL" id="WMBA01000029">
    <property type="protein sequence ID" value="MTD56094.1"/>
    <property type="molecule type" value="Genomic_DNA"/>
</dbReference>
<dbReference type="OrthoDB" id="4554920at2"/>
<name>A0A6N7Z5U5_9PSEU</name>
<keyword evidence="2" id="KW-1185">Reference proteome</keyword>